<protein>
    <submittedName>
        <fullName evidence="2">Uncharacterized protein</fullName>
    </submittedName>
</protein>
<gene>
    <name evidence="2" type="ORF">LCGC14_2109110</name>
</gene>
<dbReference type="AlphaFoldDB" id="A0A0F9E7P8"/>
<evidence type="ECO:0000256" key="1">
    <source>
        <dbReference type="SAM" id="Coils"/>
    </source>
</evidence>
<accession>A0A0F9E7P8</accession>
<feature type="coiled-coil region" evidence="1">
    <location>
        <begin position="70"/>
        <end position="107"/>
    </location>
</feature>
<proteinExistence type="predicted"/>
<comment type="caution">
    <text evidence="2">The sequence shown here is derived from an EMBL/GenBank/DDBJ whole genome shotgun (WGS) entry which is preliminary data.</text>
</comment>
<dbReference type="EMBL" id="LAZR01026020">
    <property type="protein sequence ID" value="KKL70014.1"/>
    <property type="molecule type" value="Genomic_DNA"/>
</dbReference>
<organism evidence="2">
    <name type="scientific">marine sediment metagenome</name>
    <dbReference type="NCBI Taxonomy" id="412755"/>
    <lineage>
        <taxon>unclassified sequences</taxon>
        <taxon>metagenomes</taxon>
        <taxon>ecological metagenomes</taxon>
    </lineage>
</organism>
<reference evidence="2" key="1">
    <citation type="journal article" date="2015" name="Nature">
        <title>Complex archaea that bridge the gap between prokaryotes and eukaryotes.</title>
        <authorList>
            <person name="Spang A."/>
            <person name="Saw J.H."/>
            <person name="Jorgensen S.L."/>
            <person name="Zaremba-Niedzwiedzka K."/>
            <person name="Martijn J."/>
            <person name="Lind A.E."/>
            <person name="van Eijk R."/>
            <person name="Schleper C."/>
            <person name="Guy L."/>
            <person name="Ettema T.J."/>
        </authorList>
    </citation>
    <scope>NUCLEOTIDE SEQUENCE</scope>
</reference>
<name>A0A0F9E7P8_9ZZZZ</name>
<sequence>MNEQPQVQPAEGFKPLAEWGEIEALSSEEIEAWKRSPVTRLESRVIATVARLQEQVKEADEVMGLAIAALNERVQEVDLLKRERDDYKAQSEQRREALEECQRLAIERIETADAAVKKDLYAADALMGIAKTARAAIEEEEK</sequence>
<keyword evidence="1" id="KW-0175">Coiled coil</keyword>
<evidence type="ECO:0000313" key="2">
    <source>
        <dbReference type="EMBL" id="KKL70014.1"/>
    </source>
</evidence>